<dbReference type="GO" id="GO:0005975">
    <property type="term" value="P:carbohydrate metabolic process"/>
    <property type="evidence" value="ECO:0007669"/>
    <property type="project" value="InterPro"/>
</dbReference>
<gene>
    <name evidence="2" type="ORF">AM592_02525</name>
</gene>
<reference evidence="3" key="1">
    <citation type="submission" date="2015-08" db="EMBL/GenBank/DDBJ databases">
        <title>Genome sequencing project for genomic taxonomy and phylogenomics of Bacillus-like bacteria.</title>
        <authorList>
            <person name="Liu B."/>
            <person name="Wang J."/>
            <person name="Zhu Y."/>
            <person name="Liu G."/>
            <person name="Chen Q."/>
            <person name="Chen Z."/>
            <person name="Lan J."/>
            <person name="Che J."/>
            <person name="Ge C."/>
            <person name="Shi H."/>
            <person name="Pan Z."/>
            <person name="Liu X."/>
        </authorList>
    </citation>
    <scope>NUCLEOTIDE SEQUENCE [LARGE SCALE GENOMIC DNA]</scope>
    <source>
        <strain evidence="3">FJAT-4402</strain>
    </source>
</reference>
<dbReference type="OrthoDB" id="258610at2"/>
<protein>
    <recommendedName>
        <fullName evidence="1">NodB homology domain-containing protein</fullName>
    </recommendedName>
</protein>
<reference evidence="2 3" key="2">
    <citation type="journal article" date="2016" name="Int. J. Syst. Evol. Microbiol.">
        <title>Bacillus gobiensis sp. nov., isolated from a soil sample.</title>
        <authorList>
            <person name="Liu B."/>
            <person name="Liu G.H."/>
            <person name="Cetin S."/>
            <person name="Schumann P."/>
            <person name="Pan Z.Z."/>
            <person name="Chen Q.Q."/>
        </authorList>
    </citation>
    <scope>NUCLEOTIDE SEQUENCE [LARGE SCALE GENOMIC DNA]</scope>
    <source>
        <strain evidence="2 3">FJAT-4402</strain>
    </source>
</reference>
<sequence>MLQKRKKLQPSAGYLLVKTAFLLGLCLVLLGTWSSSSAKNGQQEKAVIPTDNGSIRETQKNDLLKKIQHKQLALHMQTKEEIQQKEDAIRKKHNELNKKTVYLTFDDGPSPYTQKLNDVLNANDVNATFFMLEPNMKEYKKSLLALKENGNALGLHGVTHSQKKFYKTSDSPLLEMKQAQNTLKSITGVNTTFVRTPFGSKPSLTETQRDNLEEAGFSIWDWCIDSYDWKFRDSRYVNEVIMQLETKEAEHLNLPNIILLHDRPETVNSLQSLINRLKEKGYSFDTLDEKKVDVFSFR</sequence>
<dbReference type="GO" id="GO:0016810">
    <property type="term" value="F:hydrolase activity, acting on carbon-nitrogen (but not peptide) bonds"/>
    <property type="evidence" value="ECO:0007669"/>
    <property type="project" value="InterPro"/>
</dbReference>
<dbReference type="Proteomes" id="UP000067625">
    <property type="component" value="Chromosome"/>
</dbReference>
<dbReference type="EMBL" id="CP012600">
    <property type="protein sequence ID" value="ALC80580.1"/>
    <property type="molecule type" value="Genomic_DNA"/>
</dbReference>
<dbReference type="CDD" id="cd10944">
    <property type="entry name" value="CE4_SmPgdA_like"/>
    <property type="match status" value="1"/>
</dbReference>
<evidence type="ECO:0000313" key="2">
    <source>
        <dbReference type="EMBL" id="ALC80580.1"/>
    </source>
</evidence>
<keyword evidence="3" id="KW-1185">Reference proteome</keyword>
<dbReference type="PANTHER" id="PTHR10587:SF125">
    <property type="entry name" value="POLYSACCHARIDE DEACETYLASE YHEN-RELATED"/>
    <property type="match status" value="1"/>
</dbReference>
<proteinExistence type="predicted"/>
<dbReference type="InterPro" id="IPR050248">
    <property type="entry name" value="Polysacc_deacetylase_ArnD"/>
</dbReference>
<feature type="domain" description="NodB homology" evidence="1">
    <location>
        <begin position="99"/>
        <end position="285"/>
    </location>
</feature>
<evidence type="ECO:0000259" key="1">
    <source>
        <dbReference type="PROSITE" id="PS51677"/>
    </source>
</evidence>
<dbReference type="PROSITE" id="PS51677">
    <property type="entry name" value="NODB"/>
    <property type="match status" value="1"/>
</dbReference>
<organism evidence="2 3">
    <name type="scientific">Bacillus gobiensis</name>
    <dbReference type="NCBI Taxonomy" id="1441095"/>
    <lineage>
        <taxon>Bacteria</taxon>
        <taxon>Bacillati</taxon>
        <taxon>Bacillota</taxon>
        <taxon>Bacilli</taxon>
        <taxon>Bacillales</taxon>
        <taxon>Bacillaceae</taxon>
        <taxon>Bacillus</taxon>
    </lineage>
</organism>
<dbReference type="Gene3D" id="3.20.20.370">
    <property type="entry name" value="Glycoside hydrolase/deacetylase"/>
    <property type="match status" value="1"/>
</dbReference>
<dbReference type="PATRIC" id="fig|1441095.3.peg.546"/>
<accession>A0A0M4FRW6</accession>
<dbReference type="SUPFAM" id="SSF88713">
    <property type="entry name" value="Glycoside hydrolase/deacetylase"/>
    <property type="match status" value="1"/>
</dbReference>
<dbReference type="InterPro" id="IPR011330">
    <property type="entry name" value="Glyco_hydro/deAcase_b/a-brl"/>
</dbReference>
<dbReference type="RefSeq" id="WP_053602319.1">
    <property type="nucleotide sequence ID" value="NZ_CP012600.1"/>
</dbReference>
<dbReference type="AlphaFoldDB" id="A0A0M4FRW6"/>
<dbReference type="PANTHER" id="PTHR10587">
    <property type="entry name" value="GLYCOSYL TRANSFERASE-RELATED"/>
    <property type="match status" value="1"/>
</dbReference>
<dbReference type="InterPro" id="IPR002509">
    <property type="entry name" value="NODB_dom"/>
</dbReference>
<dbReference type="Pfam" id="PF01522">
    <property type="entry name" value="Polysacc_deac_1"/>
    <property type="match status" value="1"/>
</dbReference>
<name>A0A0M4FRW6_9BACI</name>
<dbReference type="STRING" id="1441095.AM592_02525"/>
<evidence type="ECO:0000313" key="3">
    <source>
        <dbReference type="Proteomes" id="UP000067625"/>
    </source>
</evidence>